<dbReference type="EMBL" id="GGEC01005014">
    <property type="protein sequence ID" value="MBW85497.1"/>
    <property type="molecule type" value="Transcribed_RNA"/>
</dbReference>
<protein>
    <submittedName>
        <fullName evidence="1">Uncharacterized protein</fullName>
    </submittedName>
</protein>
<sequence length="20" mass="2372">MDKLSVWHCHMGPTRHIVHS</sequence>
<reference evidence="1" key="1">
    <citation type="submission" date="2018-02" db="EMBL/GenBank/DDBJ databases">
        <title>Rhizophora mucronata_Transcriptome.</title>
        <authorList>
            <person name="Meera S.P."/>
            <person name="Sreeshan A."/>
            <person name="Augustine A."/>
        </authorList>
    </citation>
    <scope>NUCLEOTIDE SEQUENCE</scope>
    <source>
        <tissue evidence="1">Leaf</tissue>
    </source>
</reference>
<name>A0A2P2IWB5_RHIMU</name>
<evidence type="ECO:0000313" key="1">
    <source>
        <dbReference type="EMBL" id="MBW85497.1"/>
    </source>
</evidence>
<dbReference type="AlphaFoldDB" id="A0A2P2IWB5"/>
<organism evidence="1">
    <name type="scientific">Rhizophora mucronata</name>
    <name type="common">Asiatic mangrove</name>
    <dbReference type="NCBI Taxonomy" id="61149"/>
    <lineage>
        <taxon>Eukaryota</taxon>
        <taxon>Viridiplantae</taxon>
        <taxon>Streptophyta</taxon>
        <taxon>Embryophyta</taxon>
        <taxon>Tracheophyta</taxon>
        <taxon>Spermatophyta</taxon>
        <taxon>Magnoliopsida</taxon>
        <taxon>eudicotyledons</taxon>
        <taxon>Gunneridae</taxon>
        <taxon>Pentapetalae</taxon>
        <taxon>rosids</taxon>
        <taxon>fabids</taxon>
        <taxon>Malpighiales</taxon>
        <taxon>Rhizophoraceae</taxon>
        <taxon>Rhizophora</taxon>
    </lineage>
</organism>
<proteinExistence type="predicted"/>
<accession>A0A2P2IWB5</accession>